<protein>
    <submittedName>
        <fullName evidence="2">Uncharacterized protein</fullName>
    </submittedName>
</protein>
<accession>A0ABT0YHI8</accession>
<evidence type="ECO:0000256" key="1">
    <source>
        <dbReference type="SAM" id="Phobius"/>
    </source>
</evidence>
<evidence type="ECO:0000313" key="3">
    <source>
        <dbReference type="Proteomes" id="UP001523216"/>
    </source>
</evidence>
<comment type="caution">
    <text evidence="2">The sequence shown here is derived from an EMBL/GenBank/DDBJ whole genome shotgun (WGS) entry which is preliminary data.</text>
</comment>
<sequence>MLYGAARDGRLVWRSADEFALLEPPIARGTEWASSDAGRTWPGRLDRWWDHLAFGVPPFLLLALSVPTSFVPRVGTLLALLLVCIALLYLTDSGFLQPA</sequence>
<gene>
    <name evidence="2" type="ORF">LXN57_44915</name>
</gene>
<keyword evidence="1" id="KW-0472">Membrane</keyword>
<evidence type="ECO:0000313" key="2">
    <source>
        <dbReference type="EMBL" id="MCM4084694.1"/>
    </source>
</evidence>
<keyword evidence="3" id="KW-1185">Reference proteome</keyword>
<dbReference type="EMBL" id="JAMQOL010000081">
    <property type="protein sequence ID" value="MCM4084694.1"/>
    <property type="molecule type" value="Genomic_DNA"/>
</dbReference>
<dbReference type="RefSeq" id="WP_251804438.1">
    <property type="nucleotide sequence ID" value="NZ_JAMQOL010000081.1"/>
</dbReference>
<name>A0ABT0YHI8_9ACTN</name>
<keyword evidence="1" id="KW-0812">Transmembrane</keyword>
<reference evidence="2 3" key="1">
    <citation type="submission" date="2022-06" db="EMBL/GenBank/DDBJ databases">
        <title>Actinoplanes abujensis sp. nov., isolated from Nigerian arid soil.</title>
        <authorList>
            <person name="Ding P."/>
        </authorList>
    </citation>
    <scope>NUCLEOTIDE SEQUENCE [LARGE SCALE GENOMIC DNA]</scope>
    <source>
        <strain evidence="3">TRM88002</strain>
    </source>
</reference>
<dbReference type="Proteomes" id="UP001523216">
    <property type="component" value="Unassembled WGS sequence"/>
</dbReference>
<feature type="transmembrane region" description="Helical" evidence="1">
    <location>
        <begin position="70"/>
        <end position="90"/>
    </location>
</feature>
<keyword evidence="1" id="KW-1133">Transmembrane helix</keyword>
<organism evidence="2 3">
    <name type="scientific">Paractinoplanes hotanensis</name>
    <dbReference type="NCBI Taxonomy" id="2906497"/>
    <lineage>
        <taxon>Bacteria</taxon>
        <taxon>Bacillati</taxon>
        <taxon>Actinomycetota</taxon>
        <taxon>Actinomycetes</taxon>
        <taxon>Micromonosporales</taxon>
        <taxon>Micromonosporaceae</taxon>
        <taxon>Paractinoplanes</taxon>
    </lineage>
</organism>
<proteinExistence type="predicted"/>